<accession>A0A133KFS5</accession>
<name>A0A133KFS5_HEYCO</name>
<comment type="caution">
    <text evidence="2">The sequence shown here is derived from an EMBL/GenBank/DDBJ whole genome shotgun (WGS) entry which is preliminary data.</text>
</comment>
<proteinExistence type="predicted"/>
<dbReference type="EMBL" id="LRPN01000144">
    <property type="protein sequence ID" value="KWZ78365.1"/>
    <property type="molecule type" value="Genomic_DNA"/>
</dbReference>
<feature type="compositionally biased region" description="Basic and acidic residues" evidence="1">
    <location>
        <begin position="35"/>
        <end position="44"/>
    </location>
</feature>
<gene>
    <name evidence="2" type="ORF">HMPREF3213_03015</name>
</gene>
<reference evidence="3" key="1">
    <citation type="submission" date="2016-01" db="EMBL/GenBank/DDBJ databases">
        <authorList>
            <person name="Mitreva M."/>
            <person name="Pepin K.H."/>
            <person name="Mihindukulasuriya K.A."/>
            <person name="Fulton R."/>
            <person name="Fronick C."/>
            <person name="O'Laughlin M."/>
            <person name="Miner T."/>
            <person name="Herter B."/>
            <person name="Rosa B.A."/>
            <person name="Cordes M."/>
            <person name="Tomlinson C."/>
            <person name="Wollam A."/>
            <person name="Palsikar V.B."/>
            <person name="Mardis E.R."/>
            <person name="Wilson R.K."/>
        </authorList>
    </citation>
    <scope>NUCLEOTIDE SEQUENCE [LARGE SCALE GENOMIC DNA]</scope>
    <source>
        <strain evidence="3">GED7749B</strain>
    </source>
</reference>
<feature type="region of interest" description="Disordered" evidence="1">
    <location>
        <begin position="35"/>
        <end position="88"/>
    </location>
</feature>
<sequence>MKSTGRHPFRFFTIIPYSGTYFLLFKGRYRQEGGTRMGRGEMFGHKRKGHPGRFPKDQMAGEKQHKDSNYDDEQTFPHEAFKNRMHNP</sequence>
<evidence type="ECO:0000313" key="3">
    <source>
        <dbReference type="Proteomes" id="UP000070376"/>
    </source>
</evidence>
<evidence type="ECO:0000256" key="1">
    <source>
        <dbReference type="SAM" id="MobiDB-lite"/>
    </source>
</evidence>
<evidence type="ECO:0000313" key="2">
    <source>
        <dbReference type="EMBL" id="KWZ78365.1"/>
    </source>
</evidence>
<dbReference type="Proteomes" id="UP000070376">
    <property type="component" value="Unassembled WGS sequence"/>
</dbReference>
<protein>
    <submittedName>
        <fullName evidence="2">Uncharacterized protein</fullName>
    </submittedName>
</protein>
<dbReference type="PATRIC" id="fig|1398.22.peg.3024"/>
<dbReference type="AlphaFoldDB" id="A0A133KFS5"/>
<organism evidence="2 3">
    <name type="scientific">Heyndrickxia coagulans</name>
    <name type="common">Weizmannia coagulans</name>
    <dbReference type="NCBI Taxonomy" id="1398"/>
    <lineage>
        <taxon>Bacteria</taxon>
        <taxon>Bacillati</taxon>
        <taxon>Bacillota</taxon>
        <taxon>Bacilli</taxon>
        <taxon>Bacillales</taxon>
        <taxon>Bacillaceae</taxon>
        <taxon>Heyndrickxia</taxon>
    </lineage>
</organism>
<feature type="compositionally biased region" description="Basic and acidic residues" evidence="1">
    <location>
        <begin position="54"/>
        <end position="82"/>
    </location>
</feature>